<evidence type="ECO:0000313" key="17">
    <source>
        <dbReference type="Proteomes" id="UP000792457"/>
    </source>
</evidence>
<dbReference type="GO" id="GO:0005634">
    <property type="term" value="C:nucleus"/>
    <property type="evidence" value="ECO:0007669"/>
    <property type="project" value="UniProtKB-SubCell"/>
</dbReference>
<dbReference type="Pfam" id="PF02135">
    <property type="entry name" value="zf-TAZ"/>
    <property type="match status" value="1"/>
</dbReference>
<dbReference type="AlphaFoldDB" id="A0A8K0KBW1"/>
<keyword evidence="4 12" id="KW-0479">Metal-binding</keyword>
<feature type="compositionally biased region" description="Low complexity" evidence="13">
    <location>
        <begin position="605"/>
        <end position="615"/>
    </location>
</feature>
<evidence type="ECO:0000256" key="9">
    <source>
        <dbReference type="ARBA" id="ARBA00023163"/>
    </source>
</evidence>
<feature type="region of interest" description="Disordered" evidence="13">
    <location>
        <begin position="602"/>
        <end position="627"/>
    </location>
</feature>
<feature type="compositionally biased region" description="Polar residues" evidence="13">
    <location>
        <begin position="164"/>
        <end position="175"/>
    </location>
</feature>
<comment type="caution">
    <text evidence="16">The sequence shown here is derived from an EMBL/GenBank/DDBJ whole genome shotgun (WGS) entry which is preliminary data.</text>
</comment>
<evidence type="ECO:0000256" key="8">
    <source>
        <dbReference type="ARBA" id="ARBA00023015"/>
    </source>
</evidence>
<name>A0A8K0KBW1_LADFU</name>
<keyword evidence="10" id="KW-0539">Nucleus</keyword>
<feature type="compositionally biased region" description="Low complexity" evidence="13">
    <location>
        <begin position="434"/>
        <end position="451"/>
    </location>
</feature>
<feature type="non-terminal residue" evidence="16">
    <location>
        <position position="1"/>
    </location>
</feature>
<evidence type="ECO:0000256" key="7">
    <source>
        <dbReference type="ARBA" id="ARBA00022853"/>
    </source>
</evidence>
<dbReference type="GO" id="GO:0005667">
    <property type="term" value="C:transcription regulator complex"/>
    <property type="evidence" value="ECO:0007669"/>
    <property type="project" value="TreeGrafter"/>
</dbReference>
<dbReference type="PANTHER" id="PTHR13808">
    <property type="entry name" value="CBP/P300-RELATED"/>
    <property type="match status" value="1"/>
</dbReference>
<proteinExistence type="predicted"/>
<accession>A0A8K0KBW1</accession>
<feature type="compositionally biased region" description="Low complexity" evidence="13">
    <location>
        <begin position="460"/>
        <end position="470"/>
    </location>
</feature>
<feature type="domain" description="KIX" evidence="15">
    <location>
        <begin position="785"/>
        <end position="805"/>
    </location>
</feature>
<gene>
    <name evidence="16" type="ORF">J437_LFUL008074</name>
</gene>
<dbReference type="GO" id="GO:0004402">
    <property type="term" value="F:histone acetyltransferase activity"/>
    <property type="evidence" value="ECO:0007669"/>
    <property type="project" value="InterPro"/>
</dbReference>
<reference evidence="16" key="2">
    <citation type="submission" date="2017-10" db="EMBL/GenBank/DDBJ databases">
        <title>Ladona fulva Genome sequencing and assembly.</title>
        <authorList>
            <person name="Murali S."/>
            <person name="Richards S."/>
            <person name="Bandaranaike D."/>
            <person name="Bellair M."/>
            <person name="Blankenburg K."/>
            <person name="Chao H."/>
            <person name="Dinh H."/>
            <person name="Doddapaneni H."/>
            <person name="Dugan-Rocha S."/>
            <person name="Elkadiri S."/>
            <person name="Gnanaolivu R."/>
            <person name="Hernandez B."/>
            <person name="Skinner E."/>
            <person name="Javaid M."/>
            <person name="Lee S."/>
            <person name="Li M."/>
            <person name="Ming W."/>
            <person name="Munidasa M."/>
            <person name="Muniz J."/>
            <person name="Nguyen L."/>
            <person name="Hughes D."/>
            <person name="Osuji N."/>
            <person name="Pu L.-L."/>
            <person name="Puazo M."/>
            <person name="Qu C."/>
            <person name="Quiroz J."/>
            <person name="Raj R."/>
            <person name="Weissenberger G."/>
            <person name="Xin Y."/>
            <person name="Zou X."/>
            <person name="Han Y."/>
            <person name="Worley K."/>
            <person name="Muzny D."/>
            <person name="Gibbs R."/>
        </authorList>
    </citation>
    <scope>NUCLEOTIDE SEQUENCE</scope>
    <source>
        <strain evidence="16">Sampled in the wild</strain>
    </source>
</reference>
<dbReference type="SUPFAM" id="SSF57933">
    <property type="entry name" value="TAZ domain"/>
    <property type="match status" value="1"/>
</dbReference>
<evidence type="ECO:0000256" key="4">
    <source>
        <dbReference type="ARBA" id="ARBA00022723"/>
    </source>
</evidence>
<feature type="domain" description="TAZ-type" evidence="14">
    <location>
        <begin position="510"/>
        <end position="597"/>
    </location>
</feature>
<evidence type="ECO:0000256" key="13">
    <source>
        <dbReference type="SAM" id="MobiDB-lite"/>
    </source>
</evidence>
<dbReference type="InterPro" id="IPR013178">
    <property type="entry name" value="Histone_AcTrfase_Rtt109/CBP"/>
</dbReference>
<feature type="region of interest" description="Disordered" evidence="13">
    <location>
        <begin position="338"/>
        <end position="510"/>
    </location>
</feature>
<evidence type="ECO:0000259" key="14">
    <source>
        <dbReference type="PROSITE" id="PS50134"/>
    </source>
</evidence>
<evidence type="ECO:0000256" key="10">
    <source>
        <dbReference type="ARBA" id="ARBA00023242"/>
    </source>
</evidence>
<protein>
    <recommendedName>
        <fullName evidence="2">histone acetyltransferase</fullName>
        <ecNumber evidence="2">2.3.1.48</ecNumber>
    </recommendedName>
</protein>
<evidence type="ECO:0000256" key="6">
    <source>
        <dbReference type="ARBA" id="ARBA00022833"/>
    </source>
</evidence>
<dbReference type="GO" id="GO:0008270">
    <property type="term" value="F:zinc ion binding"/>
    <property type="evidence" value="ECO:0007669"/>
    <property type="project" value="UniProtKB-KW"/>
</dbReference>
<sequence>MADHLVDGPPNKRQKLADPFQGTSDSSDLFTNTDMFDLENDLPDELMSSGSWGSTESSKPPATGPGPGSSGGGGKGMQNGAVDSTTPVLVVGPGQGSTQEGSMPVGGQGGPNQRHTLALLMQQQQGKVPGGPPHSLANSIASVGGPSPGMASAPSLGGAKSPHSAGNSLQSPPNVSVSKASGLGGGGPSASAPTAPQPPGMDKDSMGNMAGLASSMATPTSMAISSVASGMAMTMAAVAAAAGLTSVPNSMGGGIVTNSLSSHAPNSTGSMGNLSNNLAKQQPVGGMMHGGGGNTGMGGGGPPTVLPPNALHHLQNGPLMSNAGHVMTRTVTAASMGQGHLRGPTSQSHVPPGHPGGVVHPGLGVSGPRMQTPNMQGMNQMGAGVGSASPYGYNSPGNVPPPPPPGGGMQPQRNVAPNISIGTRFGGPSSVDSPMVVGGPQSQQGGPQVSSGPPPPSAPSPAQSQMSVPSGAGGGPNQQGPTGPPSQPGAGAAAGGPGNPPSQGTTPTADPEKRKLIQQQLVLLLHAHKCQRRENQANGEVWQCTLPHCKTMKNVLNHMTTCQAGKACSVPHCSSSRQIISHWKHCTRSDCPVCLPLKQADKNRNNPNVVSSQPPNSQPNPSPSDMRRAYDALGIQCPAPNLLGNVPRTRMVGPPVAPGVSGVPPGSVPNMPGAAGGIRVIPPPASGQSSLPAPNVTMSIGGGPGVSASGAGVVETTSQQQASSSIQVGNMQNTQNMLFGGPDQQQNQAGNQMGNAAGPSADARIASLQLPAGLQPGQVTATPVQGTKEWHQSVTPDLRNHLVHK</sequence>
<keyword evidence="5 12" id="KW-0863">Zinc-finger</keyword>
<comment type="catalytic activity">
    <reaction evidence="11">
        <text>L-lysyl-[protein] + acetyl-CoA = N(6)-acetyl-L-lysyl-[protein] + CoA + H(+)</text>
        <dbReference type="Rhea" id="RHEA:45948"/>
        <dbReference type="Rhea" id="RHEA-COMP:9752"/>
        <dbReference type="Rhea" id="RHEA-COMP:10731"/>
        <dbReference type="ChEBI" id="CHEBI:15378"/>
        <dbReference type="ChEBI" id="CHEBI:29969"/>
        <dbReference type="ChEBI" id="CHEBI:57287"/>
        <dbReference type="ChEBI" id="CHEBI:57288"/>
        <dbReference type="ChEBI" id="CHEBI:61930"/>
        <dbReference type="EC" id="2.3.1.48"/>
    </reaction>
</comment>
<dbReference type="PROSITE" id="PS50134">
    <property type="entry name" value="ZF_TAZ"/>
    <property type="match status" value="1"/>
</dbReference>
<feature type="region of interest" description="Disordered" evidence="13">
    <location>
        <begin position="776"/>
        <end position="805"/>
    </location>
</feature>
<dbReference type="GO" id="GO:0003713">
    <property type="term" value="F:transcription coactivator activity"/>
    <property type="evidence" value="ECO:0007669"/>
    <property type="project" value="TreeGrafter"/>
</dbReference>
<evidence type="ECO:0000256" key="3">
    <source>
        <dbReference type="ARBA" id="ARBA00022679"/>
    </source>
</evidence>
<evidence type="ECO:0000256" key="12">
    <source>
        <dbReference type="PROSITE-ProRule" id="PRU00203"/>
    </source>
</evidence>
<dbReference type="GO" id="GO:0000123">
    <property type="term" value="C:histone acetyltransferase complex"/>
    <property type="evidence" value="ECO:0007669"/>
    <property type="project" value="TreeGrafter"/>
</dbReference>
<organism evidence="16 17">
    <name type="scientific">Ladona fulva</name>
    <name type="common">Scarce chaser dragonfly</name>
    <name type="synonym">Libellula fulva</name>
    <dbReference type="NCBI Taxonomy" id="123851"/>
    <lineage>
        <taxon>Eukaryota</taxon>
        <taxon>Metazoa</taxon>
        <taxon>Ecdysozoa</taxon>
        <taxon>Arthropoda</taxon>
        <taxon>Hexapoda</taxon>
        <taxon>Insecta</taxon>
        <taxon>Pterygota</taxon>
        <taxon>Palaeoptera</taxon>
        <taxon>Odonata</taxon>
        <taxon>Epiprocta</taxon>
        <taxon>Anisoptera</taxon>
        <taxon>Libelluloidea</taxon>
        <taxon>Libellulidae</taxon>
        <taxon>Ladona</taxon>
    </lineage>
</organism>
<dbReference type="InterPro" id="IPR035898">
    <property type="entry name" value="TAZ_dom_sf"/>
</dbReference>
<feature type="compositionally biased region" description="Polar residues" evidence="13">
    <location>
        <begin position="411"/>
        <end position="421"/>
    </location>
</feature>
<dbReference type="GO" id="GO:0045944">
    <property type="term" value="P:positive regulation of transcription by RNA polymerase II"/>
    <property type="evidence" value="ECO:0007669"/>
    <property type="project" value="TreeGrafter"/>
</dbReference>
<dbReference type="EMBL" id="KZ308558">
    <property type="protein sequence ID" value="KAG8231533.1"/>
    <property type="molecule type" value="Genomic_DNA"/>
</dbReference>
<reference evidence="16" key="1">
    <citation type="submission" date="2013-04" db="EMBL/GenBank/DDBJ databases">
        <authorList>
            <person name="Qu J."/>
            <person name="Murali S.C."/>
            <person name="Bandaranaike D."/>
            <person name="Bellair M."/>
            <person name="Blankenburg K."/>
            <person name="Chao H."/>
            <person name="Dinh H."/>
            <person name="Doddapaneni H."/>
            <person name="Downs B."/>
            <person name="Dugan-Rocha S."/>
            <person name="Elkadiri S."/>
            <person name="Gnanaolivu R.D."/>
            <person name="Hernandez B."/>
            <person name="Javaid M."/>
            <person name="Jayaseelan J.C."/>
            <person name="Lee S."/>
            <person name="Li M."/>
            <person name="Ming W."/>
            <person name="Munidasa M."/>
            <person name="Muniz J."/>
            <person name="Nguyen L."/>
            <person name="Ongeri F."/>
            <person name="Osuji N."/>
            <person name="Pu L.-L."/>
            <person name="Puazo M."/>
            <person name="Qu C."/>
            <person name="Quiroz J."/>
            <person name="Raj R."/>
            <person name="Weissenberger G."/>
            <person name="Xin Y."/>
            <person name="Zou X."/>
            <person name="Han Y."/>
            <person name="Richards S."/>
            <person name="Worley K."/>
            <person name="Muzny D."/>
            <person name="Gibbs R."/>
        </authorList>
    </citation>
    <scope>NUCLEOTIDE SEQUENCE</scope>
    <source>
        <strain evidence="16">Sampled in the wild</strain>
    </source>
</reference>
<keyword evidence="17" id="KW-1185">Reference proteome</keyword>
<evidence type="ECO:0000256" key="11">
    <source>
        <dbReference type="ARBA" id="ARBA00048017"/>
    </source>
</evidence>
<dbReference type="InterPro" id="IPR000197">
    <property type="entry name" value="Znf_TAZ"/>
</dbReference>
<keyword evidence="6 12" id="KW-0862">Zinc</keyword>
<dbReference type="FunFam" id="1.20.1020.10:FF:000002">
    <property type="entry name" value="E1A binding protein p300"/>
    <property type="match status" value="1"/>
</dbReference>
<keyword evidence="9" id="KW-0804">Transcription</keyword>
<feature type="compositionally biased region" description="Gly residues" evidence="13">
    <location>
        <begin position="65"/>
        <end position="77"/>
    </location>
</feature>
<dbReference type="PROSITE" id="PS50952">
    <property type="entry name" value="KIX"/>
    <property type="match status" value="1"/>
</dbReference>
<comment type="subcellular location">
    <subcellularLocation>
        <location evidence="1">Nucleus</location>
    </subcellularLocation>
</comment>
<evidence type="ECO:0000256" key="2">
    <source>
        <dbReference type="ARBA" id="ARBA00013184"/>
    </source>
</evidence>
<evidence type="ECO:0000259" key="15">
    <source>
        <dbReference type="PROSITE" id="PS50952"/>
    </source>
</evidence>
<keyword evidence="8" id="KW-0805">Transcription regulation</keyword>
<keyword evidence="7" id="KW-0156">Chromatin regulator</keyword>
<dbReference type="EC" id="2.3.1.48" evidence="2"/>
<feature type="region of interest" description="Disordered" evidence="13">
    <location>
        <begin position="1"/>
        <end position="213"/>
    </location>
</feature>
<dbReference type="InterPro" id="IPR003101">
    <property type="entry name" value="KIX_dom"/>
</dbReference>
<dbReference type="GO" id="GO:0031490">
    <property type="term" value="F:chromatin DNA binding"/>
    <property type="evidence" value="ECO:0007669"/>
    <property type="project" value="TreeGrafter"/>
</dbReference>
<dbReference type="Proteomes" id="UP000792457">
    <property type="component" value="Unassembled WGS sequence"/>
</dbReference>
<dbReference type="SMART" id="SM00551">
    <property type="entry name" value="ZnF_TAZ"/>
    <property type="match status" value="1"/>
</dbReference>
<feature type="compositionally biased region" description="Low complexity" evidence="13">
    <location>
        <begin position="357"/>
        <end position="368"/>
    </location>
</feature>
<evidence type="ECO:0000313" key="16">
    <source>
        <dbReference type="EMBL" id="KAG8231533.1"/>
    </source>
</evidence>
<evidence type="ECO:0000256" key="1">
    <source>
        <dbReference type="ARBA" id="ARBA00004123"/>
    </source>
</evidence>
<feature type="compositionally biased region" description="Polar residues" evidence="13">
    <location>
        <begin position="21"/>
        <end position="34"/>
    </location>
</feature>
<evidence type="ECO:0000256" key="5">
    <source>
        <dbReference type="ARBA" id="ARBA00022771"/>
    </source>
</evidence>
<dbReference type="Gene3D" id="1.20.1020.10">
    <property type="entry name" value="TAZ domain"/>
    <property type="match status" value="1"/>
</dbReference>
<keyword evidence="3" id="KW-0808">Transferase</keyword>
<feature type="compositionally biased region" description="Low complexity" evidence="13">
    <location>
        <begin position="48"/>
        <end position="61"/>
    </location>
</feature>
<dbReference type="OrthoDB" id="899at2759"/>
<dbReference type="PANTHER" id="PTHR13808:SF1">
    <property type="entry name" value="HISTONE ACETYLTRANSFERASE"/>
    <property type="match status" value="1"/>
</dbReference>
<feature type="zinc finger region" description="TAZ-type" evidence="12">
    <location>
        <begin position="510"/>
        <end position="597"/>
    </location>
</feature>
<feature type="compositionally biased region" description="Polar residues" evidence="13">
    <location>
        <begin position="369"/>
        <end position="379"/>
    </location>
</feature>